<dbReference type="RefSeq" id="WP_030738001.1">
    <property type="nucleotide sequence ID" value="NZ_CP009922.3"/>
</dbReference>
<dbReference type="GO" id="GO:0016747">
    <property type="term" value="F:acyltransferase activity, transferring groups other than amino-acyl groups"/>
    <property type="evidence" value="ECO:0007669"/>
    <property type="project" value="InterPro"/>
</dbReference>
<organism evidence="2 3">
    <name type="scientific">Streptomyces xiamenensis</name>
    <dbReference type="NCBI Taxonomy" id="408015"/>
    <lineage>
        <taxon>Bacteria</taxon>
        <taxon>Bacillati</taxon>
        <taxon>Actinomycetota</taxon>
        <taxon>Actinomycetes</taxon>
        <taxon>Kitasatosporales</taxon>
        <taxon>Streptomycetaceae</taxon>
        <taxon>Streptomyces</taxon>
    </lineage>
</organism>
<dbReference type="Gene3D" id="3.40.50.261">
    <property type="entry name" value="Succinyl-CoA synthetase domains"/>
    <property type="match status" value="2"/>
</dbReference>
<dbReference type="CDD" id="cd04301">
    <property type="entry name" value="NAT_SF"/>
    <property type="match status" value="1"/>
</dbReference>
<dbReference type="GO" id="GO:0043758">
    <property type="term" value="F:acetate-CoA ligase (ADP-forming) activity"/>
    <property type="evidence" value="ECO:0007669"/>
    <property type="project" value="InterPro"/>
</dbReference>
<dbReference type="Pfam" id="PF13380">
    <property type="entry name" value="CoA_binding_2"/>
    <property type="match status" value="1"/>
</dbReference>
<dbReference type="SMART" id="SM00881">
    <property type="entry name" value="CoA_binding"/>
    <property type="match status" value="1"/>
</dbReference>
<dbReference type="HOGENOM" id="CLU_007415_3_0_11"/>
<dbReference type="InterPro" id="IPR032875">
    <property type="entry name" value="Succ_CoA_lig_flav_dom"/>
</dbReference>
<dbReference type="Pfam" id="PF13302">
    <property type="entry name" value="Acetyltransf_3"/>
    <property type="match status" value="1"/>
</dbReference>
<dbReference type="PATRIC" id="fig|408015.6.peg.5488"/>
<dbReference type="Gene3D" id="3.40.630.30">
    <property type="match status" value="1"/>
</dbReference>
<dbReference type="Pfam" id="PF13607">
    <property type="entry name" value="Succ_CoA_lig"/>
    <property type="match status" value="1"/>
</dbReference>
<proteinExistence type="predicted"/>
<dbReference type="InterPro" id="IPR016102">
    <property type="entry name" value="Succinyl-CoA_synth-like"/>
</dbReference>
<dbReference type="AlphaFoldDB" id="A0A0F7G2H5"/>
<dbReference type="Gene3D" id="3.30.470.20">
    <property type="entry name" value="ATP-grasp fold, B domain"/>
    <property type="match status" value="1"/>
</dbReference>
<dbReference type="SUPFAM" id="SSF56059">
    <property type="entry name" value="Glutathione synthetase ATP-binding domain-like"/>
    <property type="match status" value="1"/>
</dbReference>
<dbReference type="Pfam" id="PF19045">
    <property type="entry name" value="Ligase_CoA_2"/>
    <property type="match status" value="1"/>
</dbReference>
<dbReference type="SUPFAM" id="SSF51735">
    <property type="entry name" value="NAD(P)-binding Rossmann-fold domains"/>
    <property type="match status" value="1"/>
</dbReference>
<dbReference type="PANTHER" id="PTHR42793:SF1">
    <property type="entry name" value="PEPTIDYL-LYSINE N-ACETYLTRANSFERASE PATZ"/>
    <property type="match status" value="1"/>
</dbReference>
<evidence type="ECO:0000259" key="1">
    <source>
        <dbReference type="PROSITE" id="PS51186"/>
    </source>
</evidence>
<dbReference type="SUPFAM" id="SSF52210">
    <property type="entry name" value="Succinyl-CoA synthetase domains"/>
    <property type="match status" value="2"/>
</dbReference>
<dbReference type="InterPro" id="IPR043938">
    <property type="entry name" value="Ligase_CoA_dom"/>
</dbReference>
<reference evidence="2" key="1">
    <citation type="submission" date="2019-08" db="EMBL/GenBank/DDBJ databases">
        <title>Complete genome sequence of a mangrove-derived Streptomyces xiamenensis.</title>
        <authorList>
            <person name="Xu J."/>
        </authorList>
    </citation>
    <scope>NUCLEOTIDE SEQUENCE</scope>
    <source>
        <strain evidence="2">318</strain>
    </source>
</reference>
<dbReference type="SUPFAM" id="SSF55729">
    <property type="entry name" value="Acyl-CoA N-acyltransferases (Nat)"/>
    <property type="match status" value="1"/>
</dbReference>
<dbReference type="GO" id="GO:0005524">
    <property type="term" value="F:ATP binding"/>
    <property type="evidence" value="ECO:0007669"/>
    <property type="project" value="InterPro"/>
</dbReference>
<dbReference type="EMBL" id="CP009922">
    <property type="protein sequence ID" value="AKG46807.1"/>
    <property type="molecule type" value="Genomic_DNA"/>
</dbReference>
<dbReference type="InterPro" id="IPR013815">
    <property type="entry name" value="ATP_grasp_subdomain_1"/>
</dbReference>
<dbReference type="InterPro" id="IPR000182">
    <property type="entry name" value="GNAT_dom"/>
</dbReference>
<dbReference type="InterPro" id="IPR003781">
    <property type="entry name" value="CoA-bd"/>
</dbReference>
<dbReference type="STRING" id="408015.SXIM_54230"/>
<feature type="domain" description="N-acetyltransferase" evidence="1">
    <location>
        <begin position="20"/>
        <end position="176"/>
    </location>
</feature>
<dbReference type="InterPro" id="IPR036291">
    <property type="entry name" value="NAD(P)-bd_dom_sf"/>
</dbReference>
<dbReference type="Pfam" id="PF13549">
    <property type="entry name" value="ATP-grasp_5"/>
    <property type="match status" value="1"/>
</dbReference>
<keyword evidence="3" id="KW-1185">Reference proteome</keyword>
<dbReference type="PANTHER" id="PTHR42793">
    <property type="entry name" value="COA BINDING DOMAIN CONTAINING PROTEIN"/>
    <property type="match status" value="1"/>
</dbReference>
<dbReference type="Proteomes" id="UP000034034">
    <property type="component" value="Chromosome"/>
</dbReference>
<dbReference type="KEGG" id="sxi:SXIM_54230"/>
<accession>A0A0F7G2H5</accession>
<name>A0A0F7G2H5_9ACTN</name>
<dbReference type="Gene3D" id="3.40.50.720">
    <property type="entry name" value="NAD(P)-binding Rossmann-like Domain"/>
    <property type="match status" value="1"/>
</dbReference>
<dbReference type="Gene3D" id="3.30.1490.20">
    <property type="entry name" value="ATP-grasp fold, A domain"/>
    <property type="match status" value="1"/>
</dbReference>
<dbReference type="PROSITE" id="PS51186">
    <property type="entry name" value="GNAT"/>
    <property type="match status" value="1"/>
</dbReference>
<evidence type="ECO:0000313" key="3">
    <source>
        <dbReference type="Proteomes" id="UP000034034"/>
    </source>
</evidence>
<sequence length="899" mass="94030">MSHARAGELTHALLTDGTTVWLRPPRPGDREAIAVMYAGMSPENLRRRFFTPGRRSGEQAADRMAAPPRPGYHGVVVGFGVDIVGAADYERVAPDDTTAEIGLAVADGWHHRGIGTLMIEHLVAAAQQDGIDRLTAEALADNHPVLRVFADLGLPVSRHFDGAQVRCTVRLGEPDERYLSAVDERARAATLVSLVPLLRPECVAVVGAGRRASSVGRAVLHNVLNAHFTGLVYAVNPHARFLEHVPAAPTIAELPRTPDLAVLAVPAAAVPEAAEACGRSGVRALLVITSGLTAAQGRSLLETCRTHGMRLVGPNCLGVANTEEDVRLHATFAAHTVLPGTAGVAVQSGGVGIALLDGLSRLGIGVSTFASLGDKYDVSSNDLLEWWEEDGRTELALLHLESFGNPRAFSRTARRVTRRFPVLTVDAGRSDAGRRAAASHTAAAATSTVTRKALFAQAGVIATRSIAELLETAALLHSQPAPEGPSVAVLSNAAGAGVLAADACAEAGLTVAAFPPDLIAALREILPADAVLTNPVDLTPGITEEALFRALGAVAGHDSVDSVLVSLVPTAIERATGEDLFAAVARAERGTPPRPVVSVLLDQAEHVTLRPAGHGSTVPAYADPIPAARALAHAAAHHRWRTRPAGVVPGLPGIDAEDAARVIDSYLAAHPEGGSLDPPRCARLLDGYGIRRIPWAWATDAGAAARAAQQFAGEGGRVALKAYGPGLPRAGDHGPVLLDLDPEHGVRSAYRQLSERLGDRMEGVVVQPMVPRAPELFAGVTQDPVFGPVVLFGRGGSPSGDPADHAARLAPLTDSDIHDLLTEPGVVPLLAARPRSAHADPVMLEDLLLRLSALVTDLPQITGIDLDPLIVRPQGPLVLDARIQVGPARPRGPFPRSLP</sequence>
<dbReference type="InterPro" id="IPR016181">
    <property type="entry name" value="Acyl_CoA_acyltransferase"/>
</dbReference>
<evidence type="ECO:0000313" key="2">
    <source>
        <dbReference type="EMBL" id="AKG46807.1"/>
    </source>
</evidence>
<gene>
    <name evidence="2" type="ORF">SXIM_54230</name>
</gene>
<protein>
    <submittedName>
        <fullName evidence="2">CoA-binding protein</fullName>
    </submittedName>
</protein>